<dbReference type="PROSITE" id="PS50005">
    <property type="entry name" value="TPR"/>
    <property type="match status" value="1"/>
</dbReference>
<dbReference type="SMART" id="SM00028">
    <property type="entry name" value="TPR"/>
    <property type="match status" value="6"/>
</dbReference>
<dbReference type="PANTHER" id="PTHR44186">
    <property type="match status" value="1"/>
</dbReference>
<dbReference type="Pfam" id="PF13181">
    <property type="entry name" value="TPR_8"/>
    <property type="match status" value="1"/>
</dbReference>
<dbReference type="RefSeq" id="WP_243357453.1">
    <property type="nucleotide sequence ID" value="NZ_JALGBH010000001.1"/>
</dbReference>
<evidence type="ECO:0000256" key="3">
    <source>
        <dbReference type="PROSITE-ProRule" id="PRU00339"/>
    </source>
</evidence>
<keyword evidence="2 3" id="KW-0802">TPR repeat</keyword>
<reference evidence="5" key="1">
    <citation type="submission" date="2022-03" db="EMBL/GenBank/DDBJ databases">
        <authorList>
            <person name="Woo C.Y."/>
        </authorList>
    </citation>
    <scope>NUCLEOTIDE SEQUENCE</scope>
    <source>
        <strain evidence="5">CYS-01</strain>
    </source>
</reference>
<dbReference type="PANTHER" id="PTHR44186:SF1">
    <property type="entry name" value="BARDET-BIEDL SYNDROME 4 PROTEIN"/>
    <property type="match status" value="1"/>
</dbReference>
<evidence type="ECO:0000256" key="1">
    <source>
        <dbReference type="ARBA" id="ARBA00022737"/>
    </source>
</evidence>
<evidence type="ECO:0000313" key="5">
    <source>
        <dbReference type="EMBL" id="MCJ0741088.1"/>
    </source>
</evidence>
<dbReference type="InterPro" id="IPR019734">
    <property type="entry name" value="TPR_rpt"/>
</dbReference>
<dbReference type="Gene3D" id="1.25.40.10">
    <property type="entry name" value="Tetratricopeptide repeat domain"/>
    <property type="match status" value="3"/>
</dbReference>
<keyword evidence="1" id="KW-0677">Repeat</keyword>
<dbReference type="EMBL" id="JALGBH010000001">
    <property type="protein sequence ID" value="MCJ0741088.1"/>
    <property type="molecule type" value="Genomic_DNA"/>
</dbReference>
<protein>
    <submittedName>
        <fullName evidence="5">Tetratricopeptide repeat protein</fullName>
    </submittedName>
</protein>
<gene>
    <name evidence="5" type="ORF">MMF97_00105</name>
</gene>
<proteinExistence type="predicted"/>
<keyword evidence="6" id="KW-1185">Reference proteome</keyword>
<feature type="chain" id="PRO_5046662379" evidence="4">
    <location>
        <begin position="20"/>
        <end position="382"/>
    </location>
</feature>
<organism evidence="5 6">
    <name type="scientific">Pedobacter montanisoli</name>
    <dbReference type="NCBI Taxonomy" id="2923277"/>
    <lineage>
        <taxon>Bacteria</taxon>
        <taxon>Pseudomonadati</taxon>
        <taxon>Bacteroidota</taxon>
        <taxon>Sphingobacteriia</taxon>
        <taxon>Sphingobacteriales</taxon>
        <taxon>Sphingobacteriaceae</taxon>
        <taxon>Pedobacter</taxon>
    </lineage>
</organism>
<evidence type="ECO:0000313" key="6">
    <source>
        <dbReference type="Proteomes" id="UP001165460"/>
    </source>
</evidence>
<sequence length="382" mass="44026">MKKVILAGLFYFLAFFSKAQTGELDREKLFDFYQNQRYAEAASYLKSLYPGDISDVKILSQIAYSYMMSSNLPDAEKTYEQINQLQPNTIGTLFNLANINMRRGVRTKTVAYLQQILTIDSNNFNAYKQLANYLDSLPLKLKCLEKANSINPAEGDVAYDLADLYKTEKAYEKGYNVLQKAISADTGNFILQEALLPLAIQLKKYKEVISIGEKLLSNEASPNVIRDVGKAYFFLKDYEKCIFYYNVLKKFNAQNENILYFMALSYRELKKYDLAITYAKKTIDEAISPNTAFYYNTLGNIYENKNQLTNAMTSFKRGLTFSNEKDILYSMAVLYDTKLNQPANALNYYKQYLKNKELKEIDKAQVDYAKQRVELLSAPHKQ</sequence>
<feature type="repeat" description="TPR" evidence="3">
    <location>
        <begin position="292"/>
        <end position="325"/>
    </location>
</feature>
<feature type="signal peptide" evidence="4">
    <location>
        <begin position="1"/>
        <end position="19"/>
    </location>
</feature>
<dbReference type="SUPFAM" id="SSF48452">
    <property type="entry name" value="TPR-like"/>
    <property type="match status" value="1"/>
</dbReference>
<dbReference type="InterPro" id="IPR011990">
    <property type="entry name" value="TPR-like_helical_dom_sf"/>
</dbReference>
<keyword evidence="4" id="KW-0732">Signal</keyword>
<dbReference type="Proteomes" id="UP001165460">
    <property type="component" value="Unassembled WGS sequence"/>
</dbReference>
<comment type="caution">
    <text evidence="5">The sequence shown here is derived from an EMBL/GenBank/DDBJ whole genome shotgun (WGS) entry which is preliminary data.</text>
</comment>
<name>A0ABS9ZRX1_9SPHI</name>
<evidence type="ECO:0000256" key="2">
    <source>
        <dbReference type="ARBA" id="ARBA00022803"/>
    </source>
</evidence>
<dbReference type="Pfam" id="PF12895">
    <property type="entry name" value="ANAPC3"/>
    <property type="match status" value="1"/>
</dbReference>
<accession>A0ABS9ZRX1</accession>
<evidence type="ECO:0000256" key="4">
    <source>
        <dbReference type="SAM" id="SignalP"/>
    </source>
</evidence>